<evidence type="ECO:0000313" key="1">
    <source>
        <dbReference type="EMBL" id="MBC5833914.1"/>
    </source>
</evidence>
<accession>A0ABR7IW75</accession>
<dbReference type="RefSeq" id="WP_166125141.1">
    <property type="nucleotide sequence ID" value="NZ_JAANOQ010000001.1"/>
</dbReference>
<gene>
    <name evidence="1" type="ORF">H8R27_03365</name>
</gene>
<comment type="caution">
    <text evidence="1">The sequence shown here is derived from an EMBL/GenBank/DDBJ whole genome shotgun (WGS) entry which is preliminary data.</text>
</comment>
<dbReference type="Proteomes" id="UP000605990">
    <property type="component" value="Unassembled WGS sequence"/>
</dbReference>
<organism evidence="1 2">
    <name type="scientific">Flavobacterium bernardetii</name>
    <dbReference type="NCBI Taxonomy" id="2813823"/>
    <lineage>
        <taxon>Bacteria</taxon>
        <taxon>Pseudomonadati</taxon>
        <taxon>Bacteroidota</taxon>
        <taxon>Flavobacteriia</taxon>
        <taxon>Flavobacteriales</taxon>
        <taxon>Flavobacteriaceae</taxon>
        <taxon>Flavobacterium</taxon>
    </lineage>
</organism>
<evidence type="ECO:0000313" key="2">
    <source>
        <dbReference type="Proteomes" id="UP000605990"/>
    </source>
</evidence>
<sequence length="146" mass="17701">MKYKSLILIVAIIFCFSCEKKEYLDTIFKNEILKYQEKFPLPKKTDTIFPFYALSFRKIKTDTIFYISRYYVRSKVHFESNPIFEDEKLKPTQIFDFDNLAKKIIKEYPESKKHNILKFPRSEHLNPTHLYKMNGSKTIFLKEENY</sequence>
<dbReference type="EMBL" id="JACRUN010000001">
    <property type="protein sequence ID" value="MBC5833914.1"/>
    <property type="molecule type" value="Genomic_DNA"/>
</dbReference>
<evidence type="ECO:0008006" key="3">
    <source>
        <dbReference type="Google" id="ProtNLM"/>
    </source>
</evidence>
<keyword evidence="2" id="KW-1185">Reference proteome</keyword>
<protein>
    <recommendedName>
        <fullName evidence="3">Lipoprotein</fullName>
    </recommendedName>
</protein>
<name>A0ABR7IW75_9FLAO</name>
<proteinExistence type="predicted"/>
<reference evidence="1 2" key="1">
    <citation type="submission" date="2020-08" db="EMBL/GenBank/DDBJ databases">
        <title>Description of novel Flavobacterium F-408 isolate.</title>
        <authorList>
            <person name="Saticioglu I.B."/>
            <person name="Duman M."/>
            <person name="Altun S."/>
        </authorList>
    </citation>
    <scope>NUCLEOTIDE SEQUENCE [LARGE SCALE GENOMIC DNA]</scope>
    <source>
        <strain evidence="1 2">F-408</strain>
    </source>
</reference>